<protein>
    <submittedName>
        <fullName evidence="2">Uncharacterized protein</fullName>
    </submittedName>
</protein>
<evidence type="ECO:0000313" key="2">
    <source>
        <dbReference type="EMBL" id="EMZ39920.1"/>
    </source>
</evidence>
<feature type="transmembrane region" description="Helical" evidence="1">
    <location>
        <begin position="190"/>
        <end position="210"/>
    </location>
</feature>
<sequence>MKEFKILLIIYMILSLLFAIGFYGLIGDFQKSTKFFITLLAIPLFPYSLFFFIIDTVKNFTIWKLVSIILLIISAYMYFIEEWDWVFSDRDLYISPSARYFITLLAIPLFPYSLFFFIIDTVKNFTIWKLVSIILLIISAYMYFIEEWDWVFSDRDLYISPSARYFITLLAIPLFPYSLFFFIIDTVKNFTIWKLVSIILLIISACIYFIDKYDWAWLR</sequence>
<feature type="transmembrane region" description="Helical" evidence="1">
    <location>
        <begin position="60"/>
        <end position="79"/>
    </location>
</feature>
<dbReference type="GeneID" id="60657694"/>
<keyword evidence="1" id="KW-0812">Transmembrane</keyword>
<reference evidence="2 3" key="1">
    <citation type="submission" date="2013-02" db="EMBL/GenBank/DDBJ databases">
        <title>The Genome Sequence of Helicobacter bilis WiWa.</title>
        <authorList>
            <consortium name="The Broad Institute Genome Sequencing Platform"/>
            <person name="Ward D."/>
            <person name="Overstreet A.-M.C."/>
            <person name="Ramer-Tait A.E."/>
            <person name="Phillips G.J."/>
            <person name="Wannemuehler M.J."/>
            <person name="Walker B."/>
            <person name="Young S.K."/>
            <person name="Zeng Q."/>
            <person name="Gargeya S."/>
            <person name="Fitzgerald M."/>
            <person name="Haas B."/>
            <person name="Abouelleil A."/>
            <person name="Alvarado L."/>
            <person name="Arachchi H.M."/>
            <person name="Berlin A.M."/>
            <person name="Chapman S.B."/>
            <person name="Dewar J."/>
            <person name="Goldberg J."/>
            <person name="Griggs A."/>
            <person name="Gujja S."/>
            <person name="Hansen M."/>
            <person name="Howarth C."/>
            <person name="Imamovic A."/>
            <person name="Larimer J."/>
            <person name="McCowan C."/>
            <person name="Murphy C."/>
            <person name="Neiman D."/>
            <person name="Pearson M."/>
            <person name="Priest M."/>
            <person name="Roberts A."/>
            <person name="Saif S."/>
            <person name="Shea T."/>
            <person name="Sisk P."/>
            <person name="Sykes S."/>
            <person name="Wortman J."/>
            <person name="Nusbaum C."/>
            <person name="Birren B."/>
        </authorList>
    </citation>
    <scope>NUCLEOTIDE SEQUENCE [LARGE SCALE GENOMIC DNA]</scope>
    <source>
        <strain evidence="2 3">WiWa</strain>
    </source>
</reference>
<dbReference type="PATRIC" id="fig|1235804.3.peg.817"/>
<name>N2BNA2_9HELI</name>
<dbReference type="HOGENOM" id="CLU_1259986_0_0_7"/>
<feature type="transmembrane region" description="Helical" evidence="1">
    <location>
        <begin position="165"/>
        <end position="184"/>
    </location>
</feature>
<evidence type="ECO:0000313" key="3">
    <source>
        <dbReference type="Proteomes" id="UP000012527"/>
    </source>
</evidence>
<keyword evidence="1" id="KW-1133">Transmembrane helix</keyword>
<accession>N2BNA2</accession>
<gene>
    <name evidence="2" type="ORF">C826_00742</name>
</gene>
<keyword evidence="1" id="KW-0472">Membrane</keyword>
<comment type="caution">
    <text evidence="2">The sequence shown here is derived from an EMBL/GenBank/DDBJ whole genome shotgun (WGS) entry which is preliminary data.</text>
</comment>
<dbReference type="RefSeq" id="WP_004086180.1">
    <property type="nucleotide sequence ID" value="NZ_KB822514.1"/>
</dbReference>
<feature type="transmembrane region" description="Helical" evidence="1">
    <location>
        <begin position="35"/>
        <end position="54"/>
    </location>
</feature>
<evidence type="ECO:0000256" key="1">
    <source>
        <dbReference type="SAM" id="Phobius"/>
    </source>
</evidence>
<dbReference type="AlphaFoldDB" id="N2BNA2"/>
<organism evidence="2 3">
    <name type="scientific">Helicobacter bilis WiWa</name>
    <dbReference type="NCBI Taxonomy" id="1235804"/>
    <lineage>
        <taxon>Bacteria</taxon>
        <taxon>Pseudomonadati</taxon>
        <taxon>Campylobacterota</taxon>
        <taxon>Epsilonproteobacteria</taxon>
        <taxon>Campylobacterales</taxon>
        <taxon>Helicobacteraceae</taxon>
        <taxon>Helicobacter</taxon>
    </lineage>
</organism>
<dbReference type="Proteomes" id="UP000012527">
    <property type="component" value="Unassembled WGS sequence"/>
</dbReference>
<feature type="transmembrane region" description="Helical" evidence="1">
    <location>
        <begin position="100"/>
        <end position="119"/>
    </location>
</feature>
<proteinExistence type="predicted"/>
<dbReference type="EMBL" id="AQFW01000007">
    <property type="protein sequence ID" value="EMZ39920.1"/>
    <property type="molecule type" value="Genomic_DNA"/>
</dbReference>
<feature type="transmembrane region" description="Helical" evidence="1">
    <location>
        <begin position="6"/>
        <end position="26"/>
    </location>
</feature>
<feature type="transmembrane region" description="Helical" evidence="1">
    <location>
        <begin position="125"/>
        <end position="144"/>
    </location>
</feature>